<keyword evidence="1 3" id="KW-0147">Chitin-binding</keyword>
<evidence type="ECO:0000313" key="7">
    <source>
        <dbReference type="EMBL" id="ORY13820.1"/>
    </source>
</evidence>
<accession>A0A1Y1ZUC8</accession>
<evidence type="ECO:0000256" key="3">
    <source>
        <dbReference type="PROSITE-ProRule" id="PRU00261"/>
    </source>
</evidence>
<keyword evidence="2" id="KW-0843">Virulence</keyword>
<dbReference type="Proteomes" id="UP000193144">
    <property type="component" value="Unassembled WGS sequence"/>
</dbReference>
<dbReference type="InterPro" id="IPR052210">
    <property type="entry name" value="LysM1-like"/>
</dbReference>
<organism evidence="7 8">
    <name type="scientific">Clohesyomyces aquaticus</name>
    <dbReference type="NCBI Taxonomy" id="1231657"/>
    <lineage>
        <taxon>Eukaryota</taxon>
        <taxon>Fungi</taxon>
        <taxon>Dikarya</taxon>
        <taxon>Ascomycota</taxon>
        <taxon>Pezizomycotina</taxon>
        <taxon>Dothideomycetes</taxon>
        <taxon>Pleosporomycetidae</taxon>
        <taxon>Pleosporales</taxon>
        <taxon>Lindgomycetaceae</taxon>
        <taxon>Clohesyomyces</taxon>
    </lineage>
</organism>
<dbReference type="PANTHER" id="PTHR34997">
    <property type="entry name" value="AM15"/>
    <property type="match status" value="1"/>
</dbReference>
<feature type="domain" description="LysM" evidence="6">
    <location>
        <begin position="322"/>
        <end position="373"/>
    </location>
</feature>
<dbReference type="SUPFAM" id="SSF57016">
    <property type="entry name" value="Plant lectins/antimicrobial peptides"/>
    <property type="match status" value="3"/>
</dbReference>
<dbReference type="AlphaFoldDB" id="A0A1Y1ZUC8"/>
<dbReference type="PROSITE" id="PS50941">
    <property type="entry name" value="CHIT_BIND_I_2"/>
    <property type="match status" value="3"/>
</dbReference>
<evidence type="ECO:0000259" key="5">
    <source>
        <dbReference type="PROSITE" id="PS50941"/>
    </source>
</evidence>
<dbReference type="OrthoDB" id="5985073at2759"/>
<dbReference type="InterPro" id="IPR001002">
    <property type="entry name" value="Chitin-bd_1"/>
</dbReference>
<proteinExistence type="predicted"/>
<dbReference type="CDD" id="cd00118">
    <property type="entry name" value="LysM"/>
    <property type="match status" value="1"/>
</dbReference>
<feature type="disulfide bond" evidence="3">
    <location>
        <begin position="600"/>
        <end position="614"/>
    </location>
</feature>
<feature type="domain" description="Chitin-binding type-1" evidence="5">
    <location>
        <begin position="579"/>
        <end position="626"/>
    </location>
</feature>
<reference evidence="7 8" key="1">
    <citation type="submission" date="2016-07" db="EMBL/GenBank/DDBJ databases">
        <title>Pervasive Adenine N6-methylation of Active Genes in Fungi.</title>
        <authorList>
            <consortium name="DOE Joint Genome Institute"/>
            <person name="Mondo S.J."/>
            <person name="Dannebaum R.O."/>
            <person name="Kuo R.C."/>
            <person name="Labutti K."/>
            <person name="Haridas S."/>
            <person name="Kuo A."/>
            <person name="Salamov A."/>
            <person name="Ahrendt S.R."/>
            <person name="Lipzen A."/>
            <person name="Sullivan W."/>
            <person name="Andreopoulos W.B."/>
            <person name="Clum A."/>
            <person name="Lindquist E."/>
            <person name="Daum C."/>
            <person name="Ramamoorthy G.K."/>
            <person name="Gryganskyi A."/>
            <person name="Culley D."/>
            <person name="Magnuson J.K."/>
            <person name="James T.Y."/>
            <person name="O'Malley M.A."/>
            <person name="Stajich J.E."/>
            <person name="Spatafora J.W."/>
            <person name="Visel A."/>
            <person name="Grigoriev I.V."/>
        </authorList>
    </citation>
    <scope>NUCLEOTIDE SEQUENCE [LARGE SCALE GENOMIC DNA]</scope>
    <source>
        <strain evidence="7 8">CBS 115471</strain>
    </source>
</reference>
<feature type="domain" description="Chitin-binding type-1" evidence="5">
    <location>
        <begin position="525"/>
        <end position="571"/>
    </location>
</feature>
<dbReference type="InterPro" id="IPR036861">
    <property type="entry name" value="Endochitinase-like_sf"/>
</dbReference>
<dbReference type="Pfam" id="PF01476">
    <property type="entry name" value="LysM"/>
    <property type="match status" value="1"/>
</dbReference>
<evidence type="ECO:0000313" key="8">
    <source>
        <dbReference type="Proteomes" id="UP000193144"/>
    </source>
</evidence>
<evidence type="ECO:0000256" key="4">
    <source>
        <dbReference type="SAM" id="SignalP"/>
    </source>
</evidence>
<comment type="caution">
    <text evidence="7">The sequence shown here is derived from an EMBL/GenBank/DDBJ whole genome shotgun (WGS) entry which is preliminary data.</text>
</comment>
<protein>
    <recommendedName>
        <fullName evidence="9">Carbohydrate-binding module family 18 protein</fullName>
    </recommendedName>
</protein>
<feature type="disulfide bond" evidence="3">
    <location>
        <begin position="545"/>
        <end position="559"/>
    </location>
</feature>
<feature type="domain" description="Chitin-binding type-1" evidence="5">
    <location>
        <begin position="472"/>
        <end position="518"/>
    </location>
</feature>
<sequence>MEVESWLFLLLVSSIPFSHAAFNALKGYDSTAQYAFGVSANCLHVLNQTVACDEATANLAALGVDENYWYKDNITALCTASCNSGLNSWLNSVRSTCASDTVTQAGIVVQAQTIPLQYTYGYSMACLQNSANDWCFLKSQEWTGSDYVRYDPAMCLADNPPDICNSEDFEVDQINPNLQSITGLYSSSLLCDECFLEVWRQKLLSPFLVKSNWTDYRISAFDAMQKNCSTTMAYSTSAATLLIGTQNTTNVPTPTSGIPPITTGVSVTPTCTGQTVQPPSSPYGCGDLSDSYHVSTGDVLVATNDPYCQFSNSVCLPLGCEIKVIDKYRQTCDALAKSLSNSTTNVTTEQFFGWNQNIQGSCDDLAIGQRVCMGPPGGHWVSNSTILAPTSAGQYYTTATPLWPTQTGSVADCGKYHQVVDGDTCNLVCLLYGITFDILRKLNTYLNKDCTNLWLKSSVCVAQVSPMPVSQDGLCGPLNNYATCTGSTFGSCCSVHGYCGNGQDYCSPGNCQSGSCTGSPTTTTNGTCGPDWGGLTCDNPKFGPCCSIYGNCGSSKDYCGPGNCYSGACDPDIGGPSINGECGPLFQGNKTCTGTQFGACCSTSGYCGSSDDYCKGKNCYSGACTN</sequence>
<keyword evidence="3" id="KW-1015">Disulfide bond</keyword>
<keyword evidence="4" id="KW-0732">Signal</keyword>
<evidence type="ECO:0000259" key="6">
    <source>
        <dbReference type="PROSITE" id="PS51782"/>
    </source>
</evidence>
<dbReference type="PANTHER" id="PTHR34997:SF1">
    <property type="entry name" value="PEPTIDOGLYCAN-BINDING LYSIN DOMAIN"/>
    <property type="match status" value="1"/>
</dbReference>
<dbReference type="EMBL" id="MCFA01000038">
    <property type="protein sequence ID" value="ORY13820.1"/>
    <property type="molecule type" value="Genomic_DNA"/>
</dbReference>
<feature type="signal peptide" evidence="4">
    <location>
        <begin position="1"/>
        <end position="20"/>
    </location>
</feature>
<dbReference type="STRING" id="1231657.A0A1Y1ZUC8"/>
<name>A0A1Y1ZUC8_9PLEO</name>
<feature type="disulfide bond" evidence="3">
    <location>
        <begin position="492"/>
        <end position="506"/>
    </location>
</feature>
<dbReference type="InterPro" id="IPR018392">
    <property type="entry name" value="LysM"/>
</dbReference>
<dbReference type="Gene3D" id="3.30.60.10">
    <property type="entry name" value="Endochitinase-like"/>
    <property type="match status" value="3"/>
</dbReference>
<dbReference type="PROSITE" id="PS51782">
    <property type="entry name" value="LYSM"/>
    <property type="match status" value="2"/>
</dbReference>
<feature type="domain" description="LysM" evidence="6">
    <location>
        <begin position="415"/>
        <end position="461"/>
    </location>
</feature>
<evidence type="ECO:0000256" key="1">
    <source>
        <dbReference type="ARBA" id="ARBA00022669"/>
    </source>
</evidence>
<evidence type="ECO:0008006" key="9">
    <source>
        <dbReference type="Google" id="ProtNLM"/>
    </source>
</evidence>
<feature type="chain" id="PRO_5012711372" description="Carbohydrate-binding module family 18 protein" evidence="4">
    <location>
        <begin position="21"/>
        <end position="626"/>
    </location>
</feature>
<comment type="caution">
    <text evidence="3">Lacks conserved residue(s) required for the propagation of feature annotation.</text>
</comment>
<evidence type="ECO:0000256" key="2">
    <source>
        <dbReference type="ARBA" id="ARBA00023026"/>
    </source>
</evidence>
<dbReference type="GO" id="GO:0008061">
    <property type="term" value="F:chitin binding"/>
    <property type="evidence" value="ECO:0007669"/>
    <property type="project" value="UniProtKB-UniRule"/>
</dbReference>
<gene>
    <name evidence="7" type="ORF">BCR34DRAFT_534999</name>
</gene>
<dbReference type="InterPro" id="IPR036779">
    <property type="entry name" value="LysM_dom_sf"/>
</dbReference>
<dbReference type="SUPFAM" id="SSF54106">
    <property type="entry name" value="LysM domain"/>
    <property type="match status" value="1"/>
</dbReference>
<dbReference type="Gene3D" id="3.10.350.10">
    <property type="entry name" value="LysM domain"/>
    <property type="match status" value="2"/>
</dbReference>
<dbReference type="SMART" id="SM00270">
    <property type="entry name" value="ChtBD1"/>
    <property type="match status" value="3"/>
</dbReference>
<keyword evidence="8" id="KW-1185">Reference proteome</keyword>